<evidence type="ECO:0000313" key="2">
    <source>
        <dbReference type="Proteomes" id="UP000004810"/>
    </source>
</evidence>
<name>J9B577_WUCBA</name>
<evidence type="ECO:0000313" key="1">
    <source>
        <dbReference type="EMBL" id="EJW82170.1"/>
    </source>
</evidence>
<dbReference type="EMBL" id="ADBV01003066">
    <property type="protein sequence ID" value="EJW82170.1"/>
    <property type="molecule type" value="Genomic_DNA"/>
</dbReference>
<sequence length="120" mass="13438">MCDHANISQSPRCCVLARCCLDATELRVWSGFPGGLLEWMNGNTIKLGVLCAETYTTEKERNVFANVSGEIRQSPYHYFQGATANPLIRTEFKGVLRLNDNVSECISAPSNVELRRAKRQ</sequence>
<protein>
    <submittedName>
        <fullName evidence="1">Uncharacterized protein</fullName>
    </submittedName>
</protein>
<dbReference type="Proteomes" id="UP000004810">
    <property type="component" value="Unassembled WGS sequence"/>
</dbReference>
<accession>J9B577</accession>
<gene>
    <name evidence="1" type="ORF">WUBG_06921</name>
</gene>
<organism evidence="1 2">
    <name type="scientific">Wuchereria bancrofti</name>
    <dbReference type="NCBI Taxonomy" id="6293"/>
    <lineage>
        <taxon>Eukaryota</taxon>
        <taxon>Metazoa</taxon>
        <taxon>Ecdysozoa</taxon>
        <taxon>Nematoda</taxon>
        <taxon>Chromadorea</taxon>
        <taxon>Rhabditida</taxon>
        <taxon>Spirurina</taxon>
        <taxon>Spiruromorpha</taxon>
        <taxon>Filarioidea</taxon>
        <taxon>Onchocercidae</taxon>
        <taxon>Wuchereria</taxon>
    </lineage>
</organism>
<reference evidence="2" key="1">
    <citation type="submission" date="2012-08" db="EMBL/GenBank/DDBJ databases">
        <title>The Genome Sequence of Wuchereria bancrofti.</title>
        <authorList>
            <person name="Nutman T.B."/>
            <person name="Fink D.L."/>
            <person name="Russ C."/>
            <person name="Young S."/>
            <person name="Zeng Q."/>
            <person name="Koehrsen M."/>
            <person name="Alvarado L."/>
            <person name="Berlin A."/>
            <person name="Chapman S.B."/>
            <person name="Chen Z."/>
            <person name="Freedman E."/>
            <person name="Gellesch M."/>
            <person name="Goldberg J."/>
            <person name="Griggs A."/>
            <person name="Gujja S."/>
            <person name="Heilman E.R."/>
            <person name="Heiman D."/>
            <person name="Hepburn T."/>
            <person name="Howarth C."/>
            <person name="Jen D."/>
            <person name="Larson L."/>
            <person name="Lewis B."/>
            <person name="Mehta T."/>
            <person name="Park D."/>
            <person name="Pearson M."/>
            <person name="Roberts A."/>
            <person name="Saif S."/>
            <person name="Shea T."/>
            <person name="Shenoy N."/>
            <person name="Sisk P."/>
            <person name="Stolte C."/>
            <person name="Sykes S."/>
            <person name="Walk T."/>
            <person name="White J."/>
            <person name="Yandava C."/>
            <person name="Haas B."/>
            <person name="Henn M.R."/>
            <person name="Nusbaum C."/>
            <person name="Birren B."/>
        </authorList>
    </citation>
    <scope>NUCLEOTIDE SEQUENCE [LARGE SCALE GENOMIC DNA]</scope>
    <source>
        <strain evidence="2">NA</strain>
    </source>
</reference>
<dbReference type="AlphaFoldDB" id="J9B577"/>
<proteinExistence type="predicted"/>
<comment type="caution">
    <text evidence="1">The sequence shown here is derived from an EMBL/GenBank/DDBJ whole genome shotgun (WGS) entry which is preliminary data.</text>
</comment>